<evidence type="ECO:0000313" key="1">
    <source>
        <dbReference type="EMBL" id="MEK8131000.1"/>
    </source>
</evidence>
<dbReference type="InterPro" id="IPR029063">
    <property type="entry name" value="SAM-dependent_MTases_sf"/>
</dbReference>
<protein>
    <submittedName>
        <fullName evidence="1">Class I SAM-dependent methyltransferase</fullName>
    </submittedName>
</protein>
<keyword evidence="1" id="KW-0808">Transferase</keyword>
<dbReference type="GO" id="GO:0008168">
    <property type="term" value="F:methyltransferase activity"/>
    <property type="evidence" value="ECO:0007669"/>
    <property type="project" value="UniProtKB-KW"/>
</dbReference>
<reference evidence="1 2" key="1">
    <citation type="submission" date="2024-04" db="EMBL/GenBank/DDBJ databases">
        <title>draft genome sequnece of Paenibacillus filicis.</title>
        <authorList>
            <person name="Kim D.-U."/>
        </authorList>
    </citation>
    <scope>NUCLEOTIDE SEQUENCE [LARGE SCALE GENOMIC DNA]</scope>
    <source>
        <strain evidence="1 2">KACC14197</strain>
    </source>
</reference>
<dbReference type="CDD" id="cd02440">
    <property type="entry name" value="AdoMet_MTases"/>
    <property type="match status" value="1"/>
</dbReference>
<dbReference type="Proteomes" id="UP001469365">
    <property type="component" value="Unassembled WGS sequence"/>
</dbReference>
<dbReference type="PANTHER" id="PTHR35276:SF1">
    <property type="entry name" value="TRNA (MNM(5)S(2)U34)-METHYLTRANSFERASE, CHLOROPLASTIC"/>
    <property type="match status" value="1"/>
</dbReference>
<dbReference type="RefSeq" id="WP_341418141.1">
    <property type="nucleotide sequence ID" value="NZ_JBBPCC010000018.1"/>
</dbReference>
<gene>
    <name evidence="1" type="ORF">WMW72_24140</name>
</gene>
<comment type="caution">
    <text evidence="1">The sequence shown here is derived from an EMBL/GenBank/DDBJ whole genome shotgun (WGS) entry which is preliminary data.</text>
</comment>
<dbReference type="GO" id="GO:0032259">
    <property type="term" value="P:methylation"/>
    <property type="evidence" value="ECO:0007669"/>
    <property type="project" value="UniProtKB-KW"/>
</dbReference>
<proteinExistence type="predicted"/>
<dbReference type="SUPFAM" id="SSF53335">
    <property type="entry name" value="S-adenosyl-L-methionine-dependent methyltransferases"/>
    <property type="match status" value="1"/>
</dbReference>
<organism evidence="1 2">
    <name type="scientific">Paenibacillus filicis</name>
    <dbReference type="NCBI Taxonomy" id="669464"/>
    <lineage>
        <taxon>Bacteria</taxon>
        <taxon>Bacillati</taxon>
        <taxon>Bacillota</taxon>
        <taxon>Bacilli</taxon>
        <taxon>Bacillales</taxon>
        <taxon>Paenibacillaceae</taxon>
        <taxon>Paenibacillus</taxon>
    </lineage>
</organism>
<accession>A0ABU9DQ56</accession>
<dbReference type="Gene3D" id="3.40.50.150">
    <property type="entry name" value="Vaccinia Virus protein VP39"/>
    <property type="match status" value="1"/>
</dbReference>
<evidence type="ECO:0000313" key="2">
    <source>
        <dbReference type="Proteomes" id="UP001469365"/>
    </source>
</evidence>
<keyword evidence="1" id="KW-0489">Methyltransferase</keyword>
<dbReference type="PANTHER" id="PTHR35276">
    <property type="entry name" value="S-ADENOSYL-L-METHIONINE-DEPENDENT METHYLTRANSFERASES SUPERFAMILY PROTEIN"/>
    <property type="match status" value="1"/>
</dbReference>
<dbReference type="EMBL" id="JBBPCC010000018">
    <property type="protein sequence ID" value="MEK8131000.1"/>
    <property type="molecule type" value="Genomic_DNA"/>
</dbReference>
<dbReference type="InterPro" id="IPR010719">
    <property type="entry name" value="MnmM_MeTrfase"/>
</dbReference>
<name>A0ABU9DQ56_9BACL</name>
<sequence length="190" mass="20340">MGFVSILGFAHQLIEARLKPGEAAIDATAGNGIDTVFLAKQVGADGQVYAFDIQESALESTAERCRREVPGYGIELLHRSHAELAEAVPAKWHGQIGAVTFNLGYLPGHDHATITLPASTLGALEAAARLLRPGGIITIVVYSGHPGGELEADAVEAWAAGLPQQAYQAMTYRFMNQRNHPPYVIAVEKR</sequence>
<keyword evidence="2" id="KW-1185">Reference proteome</keyword>
<dbReference type="Pfam" id="PF06962">
    <property type="entry name" value="rRNA_methylase"/>
    <property type="match status" value="1"/>
</dbReference>